<comment type="function">
    <text evidence="4">Catalyzes the transfer of a formyl group from 10-formyltetrahydrofolate to 5-phospho-ribosyl-glycinamide (GAR), producing 5-phospho-ribosyl-N-formylglycinamide (FGAR) and tetrahydrofolate.</text>
</comment>
<dbReference type="Pfam" id="PF00551">
    <property type="entry name" value="Formyl_trans_N"/>
    <property type="match status" value="1"/>
</dbReference>
<dbReference type="GO" id="GO:0005829">
    <property type="term" value="C:cytosol"/>
    <property type="evidence" value="ECO:0007669"/>
    <property type="project" value="TreeGrafter"/>
</dbReference>
<accession>A0A0U9HEQ7</accession>
<feature type="active site" description="Proton donor" evidence="4">
    <location>
        <position position="108"/>
    </location>
</feature>
<dbReference type="UniPathway" id="UPA00074">
    <property type="reaction ID" value="UER00126"/>
</dbReference>
<evidence type="ECO:0000256" key="3">
    <source>
        <dbReference type="ARBA" id="ARBA00022755"/>
    </source>
</evidence>
<dbReference type="GO" id="GO:0004644">
    <property type="term" value="F:phosphoribosylglycinamide formyltransferase activity"/>
    <property type="evidence" value="ECO:0007669"/>
    <property type="project" value="UniProtKB-UniRule"/>
</dbReference>
<evidence type="ECO:0000259" key="5">
    <source>
        <dbReference type="Pfam" id="PF00551"/>
    </source>
</evidence>
<dbReference type="InterPro" id="IPR004607">
    <property type="entry name" value="GART"/>
</dbReference>
<feature type="binding site" evidence="4">
    <location>
        <position position="64"/>
    </location>
    <ligand>
        <name>(6R)-10-formyltetrahydrofolate</name>
        <dbReference type="ChEBI" id="CHEBI:195366"/>
    </ligand>
</feature>
<dbReference type="OrthoDB" id="9806170at2"/>
<dbReference type="RefSeq" id="WP_058951261.1">
    <property type="nucleotide sequence ID" value="NZ_BBXV01000060.1"/>
</dbReference>
<feature type="binding site" evidence="4">
    <location>
        <begin position="14"/>
        <end position="16"/>
    </location>
    <ligand>
        <name>N(1)-(5-phospho-beta-D-ribosyl)glycinamide</name>
        <dbReference type="ChEBI" id="CHEBI:143788"/>
    </ligand>
</feature>
<comment type="caution">
    <text evidence="6">The sequence shown here is derived from an EMBL/GenBank/DDBJ whole genome shotgun (WGS) entry which is preliminary data.</text>
</comment>
<feature type="site" description="Raises pKa of active site His" evidence="4">
    <location>
        <position position="144"/>
    </location>
</feature>
<dbReference type="HAMAP" id="MF_01930">
    <property type="entry name" value="PurN"/>
    <property type="match status" value="1"/>
</dbReference>
<dbReference type="InterPro" id="IPR036477">
    <property type="entry name" value="Formyl_transf_N_sf"/>
</dbReference>
<dbReference type="AlphaFoldDB" id="A0A0U9HEQ7"/>
<dbReference type="SUPFAM" id="SSF53328">
    <property type="entry name" value="Formyltransferase"/>
    <property type="match status" value="1"/>
</dbReference>
<protein>
    <recommendedName>
        <fullName evidence="4">Phosphoribosylglycinamide formyltransferase</fullName>
        <ecNumber evidence="4">2.1.2.2</ecNumber>
    </recommendedName>
    <alternativeName>
        <fullName evidence="4">5'-phosphoribosylglycinamide transformylase</fullName>
    </alternativeName>
    <alternativeName>
        <fullName evidence="4">GAR transformylase</fullName>
        <shortName evidence="4">GART</shortName>
    </alternativeName>
</protein>
<evidence type="ECO:0000256" key="2">
    <source>
        <dbReference type="ARBA" id="ARBA00022679"/>
    </source>
</evidence>
<keyword evidence="2 4" id="KW-0808">Transferase</keyword>
<evidence type="ECO:0000313" key="6">
    <source>
        <dbReference type="EMBL" id="GAQ19697.1"/>
    </source>
</evidence>
<dbReference type="EC" id="2.1.2.2" evidence="4"/>
<organism evidence="6 7">
    <name type="scientific">Oceanobacillus picturae</name>
    <dbReference type="NCBI Taxonomy" id="171693"/>
    <lineage>
        <taxon>Bacteria</taxon>
        <taxon>Bacillati</taxon>
        <taxon>Bacillota</taxon>
        <taxon>Bacilli</taxon>
        <taxon>Bacillales</taxon>
        <taxon>Bacillaceae</taxon>
        <taxon>Oceanobacillus</taxon>
    </lineage>
</organism>
<gene>
    <name evidence="4" type="primary">purN</name>
    <name evidence="6" type="ORF">OPHB3_3680</name>
</gene>
<dbReference type="Gene3D" id="3.40.50.170">
    <property type="entry name" value="Formyl transferase, N-terminal domain"/>
    <property type="match status" value="1"/>
</dbReference>
<dbReference type="EMBL" id="BBXV01000060">
    <property type="protein sequence ID" value="GAQ19697.1"/>
    <property type="molecule type" value="Genomic_DNA"/>
</dbReference>
<feature type="binding site" evidence="4">
    <location>
        <position position="106"/>
    </location>
    <ligand>
        <name>(6R)-10-formyltetrahydrofolate</name>
        <dbReference type="ChEBI" id="CHEBI:195366"/>
    </ligand>
</feature>
<evidence type="ECO:0000256" key="4">
    <source>
        <dbReference type="HAMAP-Rule" id="MF_01930"/>
    </source>
</evidence>
<proteinExistence type="inferred from homology"/>
<dbReference type="PANTHER" id="PTHR43369:SF2">
    <property type="entry name" value="PHOSPHORIBOSYLGLYCINAMIDE FORMYLTRANSFERASE"/>
    <property type="match status" value="1"/>
</dbReference>
<comment type="catalytic activity">
    <reaction evidence="4">
        <text>N(1)-(5-phospho-beta-D-ribosyl)glycinamide + (6R)-10-formyltetrahydrofolate = N(2)-formyl-N(1)-(5-phospho-beta-D-ribosyl)glycinamide + (6S)-5,6,7,8-tetrahydrofolate + H(+)</text>
        <dbReference type="Rhea" id="RHEA:15053"/>
        <dbReference type="ChEBI" id="CHEBI:15378"/>
        <dbReference type="ChEBI" id="CHEBI:57453"/>
        <dbReference type="ChEBI" id="CHEBI:143788"/>
        <dbReference type="ChEBI" id="CHEBI:147286"/>
        <dbReference type="ChEBI" id="CHEBI:195366"/>
        <dbReference type="EC" id="2.1.2.2"/>
    </reaction>
</comment>
<dbReference type="Proteomes" id="UP000052946">
    <property type="component" value="Unassembled WGS sequence"/>
</dbReference>
<keyword evidence="3 4" id="KW-0658">Purine biosynthesis</keyword>
<dbReference type="InterPro" id="IPR002376">
    <property type="entry name" value="Formyl_transf_N"/>
</dbReference>
<evidence type="ECO:0000256" key="1">
    <source>
        <dbReference type="ARBA" id="ARBA00005054"/>
    </source>
</evidence>
<comment type="pathway">
    <text evidence="1 4">Purine metabolism; IMP biosynthesis via de novo pathway; N(2)-formyl-N(1)-(5-phospho-D-ribosyl)glycinamide from N(1)-(5-phospho-D-ribosyl)glycinamide (10-formyl THF route): step 1/1.</text>
</comment>
<sequence>MKKTKAAVFASGTGSNFQAIMEAGNLPIEVVLLVCDKPGATVLKKAEQFNVPVLEFEPRAYASKAIYELKLIEELDKAGVEWIFLAGYMRIVGPDLLGAFKGRIVNIHPSLLPAFPGKDAIGQAYQAGVDTTGVTVHFIDEGIDTGPIIAQESVELYPEDTEEILKERIQRVEHNLYPNVIRQLLDQNT</sequence>
<dbReference type="NCBIfam" id="TIGR00639">
    <property type="entry name" value="PurN"/>
    <property type="match status" value="1"/>
</dbReference>
<feature type="domain" description="Formyl transferase N-terminal" evidence="5">
    <location>
        <begin position="5"/>
        <end position="181"/>
    </location>
</feature>
<reference evidence="7" key="1">
    <citation type="submission" date="2015-07" db="EMBL/GenBank/DDBJ databases">
        <title>Draft Genome Sequence of Oceanobacillus picturae Heshi-B3 that Was Isolated from Fermented Rice Bran with Aging Salted Mackerel, Which Was Named Heshiko as Traditional Fermented Seafood in Japan.</title>
        <authorList>
            <person name="Akuzawa S."/>
            <person name="Nakagawa J."/>
            <person name="Kanekatsu T."/>
            <person name="Kanesaki Y."/>
            <person name="Suzuki T."/>
        </authorList>
    </citation>
    <scope>NUCLEOTIDE SEQUENCE [LARGE SCALE GENOMIC DNA]</scope>
    <source>
        <strain evidence="7">Heshi-B3</strain>
    </source>
</reference>
<dbReference type="CDD" id="cd08645">
    <property type="entry name" value="FMT_core_GART"/>
    <property type="match status" value="1"/>
</dbReference>
<name>A0A0U9HEQ7_9BACI</name>
<feature type="binding site" evidence="4">
    <location>
        <begin position="89"/>
        <end position="92"/>
    </location>
    <ligand>
        <name>(6R)-10-formyltetrahydrofolate</name>
        <dbReference type="ChEBI" id="CHEBI:195366"/>
    </ligand>
</feature>
<evidence type="ECO:0000313" key="7">
    <source>
        <dbReference type="Proteomes" id="UP000052946"/>
    </source>
</evidence>
<comment type="similarity">
    <text evidence="4">Belongs to the GART family.</text>
</comment>
<reference evidence="6 7" key="2">
    <citation type="journal article" date="2016" name="Genome Announc.">
        <title>Draft Genome Sequence of Oceanobacillus picturae Heshi-B3, Isolated from Fermented Rice Bran in a Traditional Japanese Seafood Dish.</title>
        <authorList>
            <person name="Akuzawa S."/>
            <person name="Nagaoka J."/>
            <person name="Kanekatsu M."/>
            <person name="Kanesaki Y."/>
            <person name="Suzuki T."/>
        </authorList>
    </citation>
    <scope>NUCLEOTIDE SEQUENCE [LARGE SCALE GENOMIC DNA]</scope>
    <source>
        <strain evidence="6 7">Heshi-B3</strain>
    </source>
</reference>
<dbReference type="PANTHER" id="PTHR43369">
    <property type="entry name" value="PHOSPHORIBOSYLGLYCINAMIDE FORMYLTRANSFERASE"/>
    <property type="match status" value="1"/>
</dbReference>
<dbReference type="GO" id="GO:0006189">
    <property type="term" value="P:'de novo' IMP biosynthetic process"/>
    <property type="evidence" value="ECO:0007669"/>
    <property type="project" value="UniProtKB-UniRule"/>
</dbReference>